<evidence type="ECO:0000313" key="6">
    <source>
        <dbReference type="Proteomes" id="UP001151518"/>
    </source>
</evidence>
<feature type="compositionally biased region" description="Basic and acidic residues" evidence="3">
    <location>
        <begin position="881"/>
        <end position="902"/>
    </location>
</feature>
<feature type="compositionally biased region" description="Low complexity" evidence="3">
    <location>
        <begin position="825"/>
        <end position="844"/>
    </location>
</feature>
<feature type="compositionally biased region" description="Basic and acidic residues" evidence="3">
    <location>
        <begin position="651"/>
        <end position="661"/>
    </location>
</feature>
<feature type="compositionally biased region" description="Low complexity" evidence="3">
    <location>
        <begin position="862"/>
        <end position="877"/>
    </location>
</feature>
<evidence type="ECO:0000256" key="1">
    <source>
        <dbReference type="ARBA" id="ARBA00022443"/>
    </source>
</evidence>
<dbReference type="Proteomes" id="UP001151518">
    <property type="component" value="Unassembled WGS sequence"/>
</dbReference>
<dbReference type="InterPro" id="IPR001452">
    <property type="entry name" value="SH3_domain"/>
</dbReference>
<dbReference type="InterPro" id="IPR036028">
    <property type="entry name" value="SH3-like_dom_sf"/>
</dbReference>
<name>A0A9W8G9E5_9FUNG</name>
<feature type="compositionally biased region" description="Polar residues" evidence="3">
    <location>
        <begin position="359"/>
        <end position="368"/>
    </location>
</feature>
<dbReference type="OrthoDB" id="10255964at2759"/>
<dbReference type="Gene3D" id="1.20.5.340">
    <property type="match status" value="1"/>
</dbReference>
<dbReference type="EMBL" id="JANBTW010000018">
    <property type="protein sequence ID" value="KAJ2678765.1"/>
    <property type="molecule type" value="Genomic_DNA"/>
</dbReference>
<feature type="region of interest" description="Disordered" evidence="3">
    <location>
        <begin position="507"/>
        <end position="923"/>
    </location>
</feature>
<dbReference type="CDD" id="cd00174">
    <property type="entry name" value="SH3"/>
    <property type="match status" value="1"/>
</dbReference>
<dbReference type="SMART" id="SM00326">
    <property type="entry name" value="SH3"/>
    <property type="match status" value="3"/>
</dbReference>
<feature type="compositionally biased region" description="Low complexity" evidence="3">
    <location>
        <begin position="206"/>
        <end position="215"/>
    </location>
</feature>
<feature type="compositionally biased region" description="Pro residues" evidence="3">
    <location>
        <begin position="280"/>
        <end position="306"/>
    </location>
</feature>
<dbReference type="InterPro" id="IPR050384">
    <property type="entry name" value="Endophilin_SH3RF"/>
</dbReference>
<feature type="compositionally biased region" description="Basic and acidic residues" evidence="3">
    <location>
        <begin position="244"/>
        <end position="255"/>
    </location>
</feature>
<feature type="region of interest" description="Disordered" evidence="3">
    <location>
        <begin position="129"/>
        <end position="411"/>
    </location>
</feature>
<feature type="compositionally biased region" description="Pro residues" evidence="3">
    <location>
        <begin position="140"/>
        <end position="156"/>
    </location>
</feature>
<feature type="compositionally biased region" description="Pro residues" evidence="3">
    <location>
        <begin position="177"/>
        <end position="191"/>
    </location>
</feature>
<feature type="domain" description="SH3" evidence="4">
    <location>
        <begin position="2"/>
        <end position="63"/>
    </location>
</feature>
<keyword evidence="1 2" id="KW-0728">SH3 domain</keyword>
<protein>
    <recommendedName>
        <fullName evidence="4">SH3 domain-containing protein</fullName>
    </recommendedName>
</protein>
<feature type="compositionally biased region" description="Low complexity" evidence="3">
    <location>
        <begin position="797"/>
        <end position="811"/>
    </location>
</feature>
<feature type="compositionally biased region" description="Low complexity" evidence="3">
    <location>
        <begin position="338"/>
        <end position="352"/>
    </location>
</feature>
<feature type="compositionally biased region" description="Basic residues" evidence="3">
    <location>
        <begin position="228"/>
        <end position="243"/>
    </location>
</feature>
<feature type="compositionally biased region" description="Low complexity" evidence="3">
    <location>
        <begin position="576"/>
        <end position="588"/>
    </location>
</feature>
<dbReference type="SUPFAM" id="SSF50044">
    <property type="entry name" value="SH3-domain"/>
    <property type="match status" value="3"/>
</dbReference>
<dbReference type="Pfam" id="PF07653">
    <property type="entry name" value="SH3_2"/>
    <property type="match status" value="1"/>
</dbReference>
<organism evidence="5 6">
    <name type="scientific">Coemansia spiralis</name>
    <dbReference type="NCBI Taxonomy" id="417178"/>
    <lineage>
        <taxon>Eukaryota</taxon>
        <taxon>Fungi</taxon>
        <taxon>Fungi incertae sedis</taxon>
        <taxon>Zoopagomycota</taxon>
        <taxon>Kickxellomycotina</taxon>
        <taxon>Kickxellomycetes</taxon>
        <taxon>Kickxellales</taxon>
        <taxon>Kickxellaceae</taxon>
        <taxon>Coemansia</taxon>
    </lineage>
</organism>
<evidence type="ECO:0000256" key="2">
    <source>
        <dbReference type="PROSITE-ProRule" id="PRU00192"/>
    </source>
</evidence>
<comment type="caution">
    <text evidence="5">The sequence shown here is derived from an EMBL/GenBank/DDBJ whole genome shotgun (WGS) entry which is preliminary data.</text>
</comment>
<evidence type="ECO:0000259" key="4">
    <source>
        <dbReference type="PROSITE" id="PS50002"/>
    </source>
</evidence>
<dbReference type="Pfam" id="PF00018">
    <property type="entry name" value="SH3_1"/>
    <property type="match status" value="2"/>
</dbReference>
<feature type="compositionally biased region" description="Basic and acidic residues" evidence="3">
    <location>
        <begin position="553"/>
        <end position="562"/>
    </location>
</feature>
<dbReference type="PROSITE" id="PS50002">
    <property type="entry name" value="SH3"/>
    <property type="match status" value="3"/>
</dbReference>
<feature type="domain" description="SH3" evidence="4">
    <location>
        <begin position="72"/>
        <end position="130"/>
    </location>
</feature>
<dbReference type="PANTHER" id="PTHR14167:SF116">
    <property type="entry name" value="CAP, ISOFORM AC"/>
    <property type="match status" value="1"/>
</dbReference>
<evidence type="ECO:0000313" key="5">
    <source>
        <dbReference type="EMBL" id="KAJ2678765.1"/>
    </source>
</evidence>
<dbReference type="Gene3D" id="2.30.30.40">
    <property type="entry name" value="SH3 Domains"/>
    <property type="match status" value="3"/>
</dbReference>
<reference evidence="5" key="1">
    <citation type="submission" date="2022-07" db="EMBL/GenBank/DDBJ databases">
        <title>Phylogenomic reconstructions and comparative analyses of Kickxellomycotina fungi.</title>
        <authorList>
            <person name="Reynolds N.K."/>
            <person name="Stajich J.E."/>
            <person name="Barry K."/>
            <person name="Grigoriev I.V."/>
            <person name="Crous P."/>
            <person name="Smith M.E."/>
        </authorList>
    </citation>
    <scope>NUCLEOTIDE SEQUENCE</scope>
    <source>
        <strain evidence="5">NRRL 3115</strain>
    </source>
</reference>
<accession>A0A9W8G9E5</accession>
<dbReference type="PANTHER" id="PTHR14167">
    <property type="entry name" value="SH3 DOMAIN-CONTAINING"/>
    <property type="match status" value="1"/>
</dbReference>
<gene>
    <name evidence="5" type="ORF">GGI25_002150</name>
</gene>
<evidence type="ECO:0000256" key="3">
    <source>
        <dbReference type="SAM" id="MobiDB-lite"/>
    </source>
</evidence>
<sequence length="1017" mass="108427">MSEKFRVEAHHAYTKAKPDELDLSPGDIIRVLSDEHASWWVGHKEGTDEQGWFPSNFVRKIEPKPESKSKSKPKREVRIVKQYDATDEDDLSLRVGDIVEIKKEVDGWYLGRLNGNIGMFPVSYAEELQGDLPSSTGRPLPVPPVPGASTQPPPVPGALSRRSTASSGTAPGGALPTMPPTLPSRTPPLPPRASTDVGRPGEKSHAGAAATAAAEEGADDSKKDKTKSSHRISRLFGTKKHKNKDAQPEGAEQPRTEQQPSAAHDDEEDADESALSPDIPSRPLPQPARMNSPPPPAGRAVPPIPPMGMATLPPIPAAAMPSQPTASAQLEPAAPRRPSVSSVATTSSIATAPIPPVPQTQRSASNVSAGEDGYLEEDADADNAAVYAEDSMSKDEAAGDETEEPNSRPSAKLAKIIEDYEAQSPEELNLLLGDVVTIINRGTENEERWKGEYHGKKGYFPGHVVELIEESAGLDEEGDESGEATSKPKGFKLAAYGVQQGGLGSIFAAGGMPALRKSTPRKNSEAEPSSDAPTSVLAPVPTIPKLRSVQRSQPKEDQKEEQPNFLANLNRVPRKPMASASSEESPSTPSQPMPVPALPISRKSTTTSFAEPEAAEAKETLAGAGTQPENVPDAAAQTIDSSVPLDATVPQEERSGYRPDEALDEQEEHAIEDDSGDVQSAEDNQAIAGGAQPAKKSPALDPVKSPALASAKRLVRRGPRQMPTAEGLKKNSEESQSQSLRAALQNDKSVEPEAEPEVVKATPPAPPEKPKNIARHSQFNGPQLPVGGFKASGRVGSAMASRLAALQARASGTGGEDNEDNEAKSSVADTSSSVRSYGSRPSPSDATSPPPVARKPSFVPRSQTETTPSPSAPSVSSEWQKQIEDEQSRLRSDVEKARRNGDQVDQLASRLAASERENQAHRQTISQLEGQIQTLTAQLSALKTDISSIQRSVSELGSNKGIDASEVTSILRGELRSALQPLEKQNLDLLNENRGLDKKINDLRAYVDELVVEEEQQ</sequence>
<dbReference type="AlphaFoldDB" id="A0A9W8G9E5"/>
<proteinExistence type="predicted"/>
<feature type="domain" description="SH3" evidence="4">
    <location>
        <begin position="409"/>
        <end position="470"/>
    </location>
</feature>
<feature type="compositionally biased region" description="Acidic residues" evidence="3">
    <location>
        <begin position="662"/>
        <end position="676"/>
    </location>
</feature>